<evidence type="ECO:0000313" key="3">
    <source>
        <dbReference type="Proteomes" id="UP000483362"/>
    </source>
</evidence>
<dbReference type="NCBIfam" id="NF038128">
    <property type="entry name" value="choice_anch_J"/>
    <property type="match status" value="1"/>
</dbReference>
<reference evidence="2 3" key="1">
    <citation type="submission" date="2019-08" db="EMBL/GenBank/DDBJ databases">
        <title>In-depth cultivation of the pig gut microbiome towards novel bacterial diversity and tailored functional studies.</title>
        <authorList>
            <person name="Wylensek D."/>
            <person name="Hitch T.C.A."/>
            <person name="Clavel T."/>
        </authorList>
    </citation>
    <scope>NUCLEOTIDE SEQUENCE [LARGE SCALE GENOMIC DNA]</scope>
    <source>
        <strain evidence="2 3">Oil-RF-744-WCA-WT-10</strain>
    </source>
</reference>
<protein>
    <submittedName>
        <fullName evidence="2">Uncharacterized protein</fullName>
    </submittedName>
</protein>
<feature type="chain" id="PRO_5026792038" evidence="1">
    <location>
        <begin position="24"/>
        <end position="802"/>
    </location>
</feature>
<feature type="signal peptide" evidence="1">
    <location>
        <begin position="1"/>
        <end position="23"/>
    </location>
</feature>
<dbReference type="Proteomes" id="UP000483362">
    <property type="component" value="Unassembled WGS sequence"/>
</dbReference>
<comment type="caution">
    <text evidence="2">The sequence shown here is derived from an EMBL/GenBank/DDBJ whole genome shotgun (WGS) entry which is preliminary data.</text>
</comment>
<name>A0A6L5XC14_9BACT</name>
<gene>
    <name evidence="2" type="ORF">FYJ29_00470</name>
</gene>
<keyword evidence="1" id="KW-0732">Signal</keyword>
<organism evidence="2 3">
    <name type="scientific">Sodaliphilus pleomorphus</name>
    <dbReference type="NCBI Taxonomy" id="2606626"/>
    <lineage>
        <taxon>Bacteria</taxon>
        <taxon>Pseudomonadati</taxon>
        <taxon>Bacteroidota</taxon>
        <taxon>Bacteroidia</taxon>
        <taxon>Bacteroidales</taxon>
        <taxon>Muribaculaceae</taxon>
        <taxon>Sodaliphilus</taxon>
    </lineage>
</organism>
<keyword evidence="3" id="KW-1185">Reference proteome</keyword>
<dbReference type="AlphaFoldDB" id="A0A6L5XC14"/>
<sequence length="802" mass="88090">MRERLHLFCAAAAAVLAMGTVQASQQAFTRVTPSTVNHSTALRSALKQAPVTQVLAQRQVAKGVVVRAVKDAQGRVYKQVVRNGVPSPAPESRVSRRAGESSSSFYEGFEGWDGQAQDWIPSGWTEINTDGNKPTQLMLDHHINNTWQATYTGDGYWTAVTTDGEKECFIHFPYDAEIVKSEGDTLKIPRAASDEWLITPEFTVAQNDKLFFLLEIDLGSIYSYDWNTRAYDHSKAECDLEVLASEDGGQNWSRLWLASQELLKGMSDSELYNEMASLKYHSVGVDISKYYGKKVKLAFRYINTAASFVTGNSMAVDGVNVGRPQAEASYMLPQGTLLFNFTPSLLVFNNSIALMPAYTPVNWTHNSNAYTESVKWNFYDPATDANTIELTDAAPAVTNPYSEGSIFPYPVLTASNAFSTDTFSIDETDKDRGGIVYGGTITPYQGENLGVGNADYVHKGFYAPYFNDSPNHDNYVYGTSVADTWGTGVTEIAVGNLFTAPQAPFVIDSIYVPLTDFQAADTAQFTLNVWSIDKWDQLSSSPLATATAKASDVKNFDGLYQIPFKFYSTDAQGKKVAAPFVYDQQILVEVNGFQDTVSVKKFAMCSQMANNDADHNYAYIKFHIESNGRKFDTWYKASEALRDYSNAIYMSLMGYYNFLKPDTSRLSFATEGGTQKINVQSPVDCSKWWIVYDGDRYELGSTPAELSWLSVTASGKQLTLTAHSSAAERSLSFDLVSNGASATIQVDQTKLTGVNVVDSAKAVAGVTYVNLAGQKSATPFSGVNIVITRYTDGSTTAAKVVK</sequence>
<evidence type="ECO:0000313" key="2">
    <source>
        <dbReference type="EMBL" id="MSS16254.1"/>
    </source>
</evidence>
<evidence type="ECO:0000256" key="1">
    <source>
        <dbReference type="SAM" id="SignalP"/>
    </source>
</evidence>
<dbReference type="EMBL" id="VULT01000001">
    <property type="protein sequence ID" value="MSS16254.1"/>
    <property type="molecule type" value="Genomic_DNA"/>
</dbReference>
<proteinExistence type="predicted"/>
<dbReference type="Gene3D" id="2.60.120.200">
    <property type="match status" value="1"/>
</dbReference>
<dbReference type="RefSeq" id="WP_154327959.1">
    <property type="nucleotide sequence ID" value="NZ_CP045696.1"/>
</dbReference>
<accession>A0A6L5XC14</accession>